<feature type="transmembrane region" description="Helical" evidence="2">
    <location>
        <begin position="146"/>
        <end position="174"/>
    </location>
</feature>
<evidence type="ECO:0000313" key="5">
    <source>
        <dbReference type="Proteomes" id="UP001063166"/>
    </source>
</evidence>
<keyword evidence="2" id="KW-0812">Transmembrane</keyword>
<comment type="caution">
    <text evidence="4">The sequence shown here is derived from an EMBL/GenBank/DDBJ whole genome shotgun (WGS) entry which is preliminary data.</text>
</comment>
<feature type="compositionally biased region" description="Low complexity" evidence="1">
    <location>
        <begin position="81"/>
        <end position="95"/>
    </location>
</feature>
<accession>A0A9P3UJW7</accession>
<feature type="region of interest" description="Disordered" evidence="1">
    <location>
        <begin position="289"/>
        <end position="318"/>
    </location>
</feature>
<feature type="region of interest" description="Disordered" evidence="1">
    <location>
        <begin position="72"/>
        <end position="134"/>
    </location>
</feature>
<keyword evidence="2" id="KW-0472">Membrane</keyword>
<proteinExistence type="predicted"/>
<gene>
    <name evidence="4" type="ORF">LshimejAT787_0301200</name>
</gene>
<feature type="signal peptide" evidence="3">
    <location>
        <begin position="1"/>
        <end position="17"/>
    </location>
</feature>
<evidence type="ECO:0008006" key="6">
    <source>
        <dbReference type="Google" id="ProtNLM"/>
    </source>
</evidence>
<feature type="chain" id="PRO_5040105273" description="Transmembrane protein" evidence="3">
    <location>
        <begin position="18"/>
        <end position="318"/>
    </location>
</feature>
<sequence>MARYIFVLLQVLLIVRAHSLPLTTDTAPDVRRAIVDFIDDGFLDTYPNSHDHYSTFSTYWTSSFSYGGLFPDESQTRTDDQSQTASTAATTGGSARETRHPAKATAAPSATTPTAGSSVPSASPTSGPNAAEAASMSSGEAKQWKIIGLIVICITFVGVAILTVVFFDQWWGFLRDLVSRRRRRDGKEDMVPDWEHGSWEYKIQSPNEDGLRYPKEASSGNIKRDVSAGSMGGMGGMGMGPASGAGVGTGMGMGMSMSTGMGMNMGRGAGMVPEPLMNPFESYPRDMQVSPQPFYDPRPLEPIARRPSNHLLSPHGYA</sequence>
<name>A0A9P3UJW7_LYOSH</name>
<protein>
    <recommendedName>
        <fullName evidence="6">Transmembrane protein</fullName>
    </recommendedName>
</protein>
<dbReference type="AlphaFoldDB" id="A0A9P3UJW7"/>
<feature type="compositionally biased region" description="Low complexity" evidence="1">
    <location>
        <begin position="103"/>
        <end position="134"/>
    </location>
</feature>
<evidence type="ECO:0000313" key="4">
    <source>
        <dbReference type="EMBL" id="GLB35832.1"/>
    </source>
</evidence>
<evidence type="ECO:0000256" key="2">
    <source>
        <dbReference type="SAM" id="Phobius"/>
    </source>
</evidence>
<organism evidence="4 5">
    <name type="scientific">Lyophyllum shimeji</name>
    <name type="common">Hon-shimeji</name>
    <name type="synonym">Tricholoma shimeji</name>
    <dbReference type="NCBI Taxonomy" id="47721"/>
    <lineage>
        <taxon>Eukaryota</taxon>
        <taxon>Fungi</taxon>
        <taxon>Dikarya</taxon>
        <taxon>Basidiomycota</taxon>
        <taxon>Agaricomycotina</taxon>
        <taxon>Agaricomycetes</taxon>
        <taxon>Agaricomycetidae</taxon>
        <taxon>Agaricales</taxon>
        <taxon>Tricholomatineae</taxon>
        <taxon>Lyophyllaceae</taxon>
        <taxon>Lyophyllum</taxon>
    </lineage>
</organism>
<keyword evidence="2" id="KW-1133">Transmembrane helix</keyword>
<dbReference type="Proteomes" id="UP001063166">
    <property type="component" value="Unassembled WGS sequence"/>
</dbReference>
<evidence type="ECO:0000256" key="1">
    <source>
        <dbReference type="SAM" id="MobiDB-lite"/>
    </source>
</evidence>
<keyword evidence="5" id="KW-1185">Reference proteome</keyword>
<keyword evidence="3" id="KW-0732">Signal</keyword>
<dbReference type="OrthoDB" id="3266475at2759"/>
<evidence type="ECO:0000256" key="3">
    <source>
        <dbReference type="SAM" id="SignalP"/>
    </source>
</evidence>
<reference evidence="4" key="1">
    <citation type="submission" date="2022-07" db="EMBL/GenBank/DDBJ databases">
        <title>The genome of Lyophyllum shimeji provides insight into the initial evolution of ectomycorrhizal fungal genome.</title>
        <authorList>
            <person name="Kobayashi Y."/>
            <person name="Shibata T."/>
            <person name="Hirakawa H."/>
            <person name="Shigenobu S."/>
            <person name="Nishiyama T."/>
            <person name="Yamada A."/>
            <person name="Hasebe M."/>
            <person name="Kawaguchi M."/>
        </authorList>
    </citation>
    <scope>NUCLEOTIDE SEQUENCE</scope>
    <source>
        <strain evidence="4">AT787</strain>
    </source>
</reference>
<dbReference type="EMBL" id="BRPK01000003">
    <property type="protein sequence ID" value="GLB35832.1"/>
    <property type="molecule type" value="Genomic_DNA"/>
</dbReference>